<dbReference type="GO" id="GO:0008074">
    <property type="term" value="C:guanylate cyclase complex, soluble"/>
    <property type="evidence" value="ECO:0007669"/>
    <property type="project" value="TreeGrafter"/>
</dbReference>
<dbReference type="EMBL" id="BEGY01000068">
    <property type="protein sequence ID" value="GAX81650.1"/>
    <property type="molecule type" value="Genomic_DNA"/>
</dbReference>
<dbReference type="InterPro" id="IPR029787">
    <property type="entry name" value="Nucleotide_cyclase"/>
</dbReference>
<keyword evidence="6" id="KW-0141">cGMP biosynthesis</keyword>
<dbReference type="Gene3D" id="6.10.250.780">
    <property type="match status" value="1"/>
</dbReference>
<dbReference type="PANTHER" id="PTHR45655">
    <property type="entry name" value="GUANYLATE CYCLASE SOLUBLE SUBUNIT BETA-2"/>
    <property type="match status" value="1"/>
</dbReference>
<dbReference type="InterPro" id="IPR024096">
    <property type="entry name" value="NO_sig/Golgi_transp_ligand-bd"/>
</dbReference>
<evidence type="ECO:0000313" key="9">
    <source>
        <dbReference type="EMBL" id="GAX81650.1"/>
    </source>
</evidence>
<feature type="region of interest" description="Disordered" evidence="7">
    <location>
        <begin position="463"/>
        <end position="482"/>
    </location>
</feature>
<dbReference type="Pfam" id="PF07701">
    <property type="entry name" value="HNOBA"/>
    <property type="match status" value="1"/>
</dbReference>
<feature type="domain" description="Guanylate cyclase" evidence="8">
    <location>
        <begin position="977"/>
        <end position="1109"/>
    </location>
</feature>
<dbReference type="InterPro" id="IPR011645">
    <property type="entry name" value="HNOB_dom_associated"/>
</dbReference>
<dbReference type="CDD" id="cd07302">
    <property type="entry name" value="CHD"/>
    <property type="match status" value="1"/>
</dbReference>
<feature type="compositionally biased region" description="Low complexity" evidence="7">
    <location>
        <begin position="252"/>
        <end position="261"/>
    </location>
</feature>
<feature type="compositionally biased region" description="Low complexity" evidence="7">
    <location>
        <begin position="1495"/>
        <end position="1513"/>
    </location>
</feature>
<keyword evidence="5" id="KW-0342">GTP-binding</keyword>
<feature type="region of interest" description="Disordered" evidence="7">
    <location>
        <begin position="370"/>
        <end position="394"/>
    </location>
</feature>
<keyword evidence="4" id="KW-0547">Nucleotide-binding</keyword>
<dbReference type="STRING" id="1157962.A0A250XFT4"/>
<dbReference type="GO" id="GO:0019934">
    <property type="term" value="P:cGMP-mediated signaling"/>
    <property type="evidence" value="ECO:0007669"/>
    <property type="project" value="TreeGrafter"/>
</dbReference>
<feature type="region of interest" description="Disordered" evidence="7">
    <location>
        <begin position="503"/>
        <end position="559"/>
    </location>
</feature>
<feature type="region of interest" description="Disordered" evidence="7">
    <location>
        <begin position="278"/>
        <end position="299"/>
    </location>
</feature>
<feature type="compositionally biased region" description="Basic residues" evidence="7">
    <location>
        <begin position="207"/>
        <end position="219"/>
    </location>
</feature>
<evidence type="ECO:0000259" key="8">
    <source>
        <dbReference type="PROSITE" id="PS50125"/>
    </source>
</evidence>
<feature type="compositionally biased region" description="Low complexity" evidence="7">
    <location>
        <begin position="1467"/>
        <end position="1485"/>
    </location>
</feature>
<dbReference type="GO" id="GO:0020037">
    <property type="term" value="F:heme binding"/>
    <property type="evidence" value="ECO:0007669"/>
    <property type="project" value="InterPro"/>
</dbReference>
<dbReference type="Pfam" id="PF07700">
    <property type="entry name" value="HNOB"/>
    <property type="match status" value="1"/>
</dbReference>
<dbReference type="Gene3D" id="3.30.450.260">
    <property type="entry name" value="Haem NO binding associated domain"/>
    <property type="match status" value="1"/>
</dbReference>
<evidence type="ECO:0000256" key="1">
    <source>
        <dbReference type="ARBA" id="ARBA00004496"/>
    </source>
</evidence>
<feature type="compositionally biased region" description="Low complexity" evidence="7">
    <location>
        <begin position="2142"/>
        <end position="2157"/>
    </location>
</feature>
<dbReference type="Pfam" id="PF00211">
    <property type="entry name" value="Guanylate_cyc"/>
    <property type="match status" value="1"/>
</dbReference>
<feature type="region of interest" description="Disordered" evidence="7">
    <location>
        <begin position="1616"/>
        <end position="1645"/>
    </location>
</feature>
<feature type="compositionally biased region" description="Low complexity" evidence="7">
    <location>
        <begin position="1397"/>
        <end position="1410"/>
    </location>
</feature>
<feature type="region of interest" description="Disordered" evidence="7">
    <location>
        <begin position="1335"/>
        <end position="1410"/>
    </location>
</feature>
<feature type="region of interest" description="Disordered" evidence="7">
    <location>
        <begin position="204"/>
        <end position="261"/>
    </location>
</feature>
<evidence type="ECO:0000256" key="3">
    <source>
        <dbReference type="ARBA" id="ARBA00022490"/>
    </source>
</evidence>
<dbReference type="InterPro" id="IPR011644">
    <property type="entry name" value="Heme_NO-bd"/>
</dbReference>
<dbReference type="PROSITE" id="PS50125">
    <property type="entry name" value="GUANYLATE_CYCLASE_2"/>
    <property type="match status" value="1"/>
</dbReference>
<evidence type="ECO:0000313" key="10">
    <source>
        <dbReference type="Proteomes" id="UP000232323"/>
    </source>
</evidence>
<name>A0A250XFT4_9CHLO</name>
<evidence type="ECO:0000256" key="5">
    <source>
        <dbReference type="ARBA" id="ARBA00023134"/>
    </source>
</evidence>
<dbReference type="PANTHER" id="PTHR45655:SF13">
    <property type="entry name" value="SOLUBLE GUANYLATE CYCLASE GCY-32-RELATED"/>
    <property type="match status" value="1"/>
</dbReference>
<gene>
    <name evidence="9" type="ORF">CEUSTIGMA_g9078.t1</name>
</gene>
<proteinExistence type="predicted"/>
<feature type="compositionally biased region" description="Polar residues" evidence="7">
    <location>
        <begin position="226"/>
        <end position="245"/>
    </location>
</feature>
<dbReference type="InterPro" id="IPR038158">
    <property type="entry name" value="H-NOX_domain_sf"/>
</dbReference>
<feature type="region of interest" description="Disordered" evidence="7">
    <location>
        <begin position="1167"/>
        <end position="1203"/>
    </location>
</feature>
<evidence type="ECO:0000256" key="2">
    <source>
        <dbReference type="ARBA" id="ARBA00012202"/>
    </source>
</evidence>
<feature type="compositionally biased region" description="Polar residues" evidence="7">
    <location>
        <begin position="1335"/>
        <end position="1345"/>
    </location>
</feature>
<sequence length="2499" mass="267792">MNGLLNIAFEAFISEIFGAEALNDFKRGPGTFEGLPSSWCPSADHLNGHELFSSPTASQNSIAETILEFFGEFLTGFLHRLGYSYLLYCLGSNIAELAERLDDLHLLIYSVPNCSCIPSFRVEEVTVDSLILHCYSQRHDYWALITGLLKVLSQDLFGHDLKVILVRGRTFGTEGHEVLKICYPAHALQTSHQHFRKQLLLSPAPSNHHHHQQAGRKKQGMMLPPSTRSLSNSTGHDRTSWSVSISGRRPRSGSAMSSSSSGNIASLIASAVSGEQIHVDNQLDQPAGGRTRRREAGSYRRFTTTGFGSSVLEDLGERLPSGGLYNKLRRQLYNDVDSLIHDTSLRCPQARRRGERPLSSSRRSVEVNIDGGINRHTHSSFSVRRSRQDGGSDEPLYKIRSAQAVSTTHLLHTPPLRLASASTAWDLHQRRLLHSSHSSSSARHLEASRHSLSLLSSDHHSLSLPLIHQSPPSSPPASPACQLRADSSAGIIITCNQPVAVVPSDDTHSSNQPVAVVPSSDDTHYSNAQPVAVVPSDDTTRSSNLPVVERPPEPHTDDDVVISAAASNTRENLSSHPMPPEPRTDDVLITAANHHQENHAAHQKQSQPFLVPPTSCTSASTATHTHSFSAAALPASSRSLLPLREPASLSSCLPAGGEGLLFGPQALHSVFPFHFAVDERLVVVQAGPGLKMLLPGSICIGVTRMKDIIQIERPLLCPQQDQISFSTLQLGSHASFILKALTSSASGPDHQQQTGSSAPLPSANITVTEAHESATLIPAGVDESMGSSASLANNNMAAMPDDVLANKALRLKGQFVVGDFFWMETQVLGTAAATTAMQADCGSPATAKIPAAADDEAIREEAEHASSSTTSKSSSSNVRRLAVFLGSPMVESLADLVHHGLTLYNLPIQDRSIDMALQSEQAKVELSIREGYEELTLLLEDEKERSESLLYRCVPKEVAQRLREGQQVEAQSFNEVTIMFTDIVDFTSISSAMQPMEVCRMLSELYERFDSIIELYPDVWKADIIGDSYMLVSNLNRQVPDHVDQTIDLAIQLQLATREACPWLGRPLMIRIGIHTGPAAAGVIGGKSSAGVMRYSIYGDTVNTASRMESHGVPGKIHISQASYDCIHEVDKYAIQERGRINVKGKGQMVTYLISSHQAAWLLQPGNQEQAERRGMAGTATSDEDDRSPRNDPLRFSHQSTQSSYNMQWSSIAAASSSNRPLGVPTEQPRSISNDPALLPLLIPAVHTSGSLPSTSAPLLGLHIKEHERSAQLALPAAAVPGQQQRTAYVRSSEALLQPSSLAGGYQHHHSSKWMEFLPLHERLRLQQGDFLARRQQQVSRSSTWDMPGPTASSSAAASKQVSNTHLPNYDSYPEEGGLYVLGGGEELASPLPGSGQVPSQDRQQQQQQNLQSMHYINSGNANFLLPQRERISYTSESAVDAGGGLTAQSPVAEGLGMQSGSWTLIRNPSGGRDSSNRSSSATGNTVGSTYSQISRSSSATGTSTTPRPGSASQISRSSSFLMAAATMARRSGNYTSPATSSASSRSPISFMQPLVGSTRQGPLMRQYQEVVHFSGNVSLQPPFLLQPRNHPPQRSTGQVHPASAAQQYIVEDGTATSRTPTPLASGWQQGKQHESSFSAPQMGPASVEAWQKLLPTTQQLAEVTAGASSGFTKGSMDPSQIRVSPSDHLTLAQSYLSGSSVHQALQVSSARRSDNVSNSSNDLLLDLLAGSTVAKPSWPQGSSDKLLLGGGVALFGRGSCSSNSGWLPGREASSSNEFPAVKDYVDAQVPNTVAGVAASELKFRKEGGLVTVGSSSTTSIRSLPITTDLTTDSGRLRIASGTSGSRSGSQDYSSLVKLPQQHSSSSSKALLLGNSVAGLHAATLFNNNSSSAEGIAERSSIMMEADSSTSPMAKDPPLPESYGMGSVLQTRVRRSSSVVGMTTRSTASTAASAFGTAGTVSRPGVRRLGQRSSLISSSGTILSPSALGLSLMADSAAMQQQQQGCTTAQHFALPGGDSNKASFNRFGSLLEIDDVMMSREKAASSVQPGAVHVPGAPSAAGGRSDYYPGPHFTTLLTGNTPSPRLPHIPGGGASNRPQQQPFDPYLSVTLRHHHFNSGGALSQVAEVCESNDSHDSTAFLNNTNNKNNSTATNPSSISFQPPSSAGIRDSHVDNSSWRLVAADDPTDCTKELARPAGEQQQQQMTIIHYEKKESQHHLENMAEGALVVMRASSSETQKKGGLMQGDRAKEAIRSAELHGSHPHNMSPHHHYYNEEVVVSSYALVAHPPCSSPPRALLFGWQQPLAAVQHERLPLAAVQHDRLPLAAVQHDRLPLAAVEHDRLPLVAVQHDRLPLAAVEHDRLPLAAVEHDRLPLAAVEHDRLPRMNQPDTQALLPTPLDGNTHGGSATIAASPLQSVSDLLAASPASGRTVDTRDAADQHGGLLADEVRVSSTPLQHNDVVIGGPVLHSRLAASSSDGIHHNNHNHDHQPRCWACCVS</sequence>
<dbReference type="GO" id="GO:0004383">
    <property type="term" value="F:guanylate cyclase activity"/>
    <property type="evidence" value="ECO:0007669"/>
    <property type="project" value="UniProtKB-EC"/>
</dbReference>
<reference evidence="9 10" key="1">
    <citation type="submission" date="2017-08" db="EMBL/GenBank/DDBJ databases">
        <title>Acidophilic green algal genome provides insights into adaptation to an acidic environment.</title>
        <authorList>
            <person name="Hirooka S."/>
            <person name="Hirose Y."/>
            <person name="Kanesaki Y."/>
            <person name="Higuchi S."/>
            <person name="Fujiwara T."/>
            <person name="Onuma R."/>
            <person name="Era A."/>
            <person name="Ohbayashi R."/>
            <person name="Uzuka A."/>
            <person name="Nozaki H."/>
            <person name="Yoshikawa H."/>
            <person name="Miyagishima S.Y."/>
        </authorList>
    </citation>
    <scope>NUCLEOTIDE SEQUENCE [LARGE SCALE GENOMIC DNA]</scope>
    <source>
        <strain evidence="9 10">NIES-2499</strain>
    </source>
</reference>
<feature type="compositionally biased region" description="Low complexity" evidence="7">
    <location>
        <begin position="1844"/>
        <end position="1855"/>
    </location>
</feature>
<dbReference type="SMART" id="SM00044">
    <property type="entry name" value="CYCc"/>
    <property type="match status" value="1"/>
</dbReference>
<dbReference type="SUPFAM" id="SSF111126">
    <property type="entry name" value="Ligand-binding domain in the NO signalling and Golgi transport"/>
    <property type="match status" value="1"/>
</dbReference>
<feature type="region of interest" description="Disordered" evidence="7">
    <location>
        <begin position="1835"/>
        <end position="1860"/>
    </location>
</feature>
<dbReference type="SUPFAM" id="SSF55073">
    <property type="entry name" value="Nucleotide cyclase"/>
    <property type="match status" value="1"/>
</dbReference>
<dbReference type="GO" id="GO:0005525">
    <property type="term" value="F:GTP binding"/>
    <property type="evidence" value="ECO:0007669"/>
    <property type="project" value="UniProtKB-KW"/>
</dbReference>
<evidence type="ECO:0000256" key="7">
    <source>
        <dbReference type="SAM" id="MobiDB-lite"/>
    </source>
</evidence>
<dbReference type="Proteomes" id="UP000232323">
    <property type="component" value="Unassembled WGS sequence"/>
</dbReference>
<feature type="region of interest" description="Disordered" evidence="7">
    <location>
        <begin position="2134"/>
        <end position="2171"/>
    </location>
</feature>
<dbReference type="EC" id="4.6.1.2" evidence="2"/>
<feature type="compositionally biased region" description="Polar residues" evidence="7">
    <location>
        <begin position="1616"/>
        <end position="1640"/>
    </location>
</feature>
<dbReference type="OrthoDB" id="6127067at2759"/>
<dbReference type="InterPro" id="IPR001054">
    <property type="entry name" value="A/G_cyclase"/>
</dbReference>
<evidence type="ECO:0000256" key="6">
    <source>
        <dbReference type="ARBA" id="ARBA00023293"/>
    </source>
</evidence>
<dbReference type="InterPro" id="IPR042463">
    <property type="entry name" value="HNOB_dom_associated_sf"/>
</dbReference>
<comment type="subcellular location">
    <subcellularLocation>
        <location evidence="1">Cytoplasm</location>
    </subcellularLocation>
</comment>
<organism evidence="9 10">
    <name type="scientific">Chlamydomonas eustigma</name>
    <dbReference type="NCBI Taxonomy" id="1157962"/>
    <lineage>
        <taxon>Eukaryota</taxon>
        <taxon>Viridiplantae</taxon>
        <taxon>Chlorophyta</taxon>
        <taxon>core chlorophytes</taxon>
        <taxon>Chlorophyceae</taxon>
        <taxon>CS clade</taxon>
        <taxon>Chlamydomonadales</taxon>
        <taxon>Chlamydomonadaceae</taxon>
        <taxon>Chlamydomonas</taxon>
    </lineage>
</organism>
<accession>A0A250XFT4</accession>
<evidence type="ECO:0000256" key="4">
    <source>
        <dbReference type="ARBA" id="ARBA00022741"/>
    </source>
</evidence>
<comment type="caution">
    <text evidence="9">The sequence shown here is derived from an EMBL/GenBank/DDBJ whole genome shotgun (WGS) entry which is preliminary data.</text>
</comment>
<feature type="region of interest" description="Disordered" evidence="7">
    <location>
        <begin position="2079"/>
        <end position="2103"/>
    </location>
</feature>
<dbReference type="GO" id="GO:0070482">
    <property type="term" value="P:response to oxygen levels"/>
    <property type="evidence" value="ECO:0007669"/>
    <property type="project" value="TreeGrafter"/>
</dbReference>
<protein>
    <recommendedName>
        <fullName evidence="2">guanylate cyclase</fullName>
        <ecNumber evidence="2">4.6.1.2</ecNumber>
    </recommendedName>
</protein>
<dbReference type="Gene3D" id="3.30.70.1230">
    <property type="entry name" value="Nucleotide cyclase"/>
    <property type="match status" value="1"/>
</dbReference>
<feature type="region of interest" description="Disordered" evidence="7">
    <location>
        <begin position="1451"/>
        <end position="1517"/>
    </location>
</feature>
<keyword evidence="3" id="KW-0963">Cytoplasm</keyword>
<feature type="region of interest" description="Disordered" evidence="7">
    <location>
        <begin position="596"/>
        <end position="621"/>
    </location>
</feature>
<keyword evidence="10" id="KW-1185">Reference proteome</keyword>
<dbReference type="Gene3D" id="3.90.1520.10">
    <property type="entry name" value="H-NOX domain"/>
    <property type="match status" value="1"/>
</dbReference>